<feature type="region of interest" description="Disordered" evidence="1">
    <location>
        <begin position="69"/>
        <end position="123"/>
    </location>
</feature>
<gene>
    <name evidence="2" type="ORF">LCGC14_1890590</name>
</gene>
<dbReference type="EMBL" id="LAZR01019623">
    <property type="protein sequence ID" value="KKL91849.1"/>
    <property type="molecule type" value="Genomic_DNA"/>
</dbReference>
<accession>A0A0F9FZL0</accession>
<feature type="compositionally biased region" description="Gly residues" evidence="1">
    <location>
        <begin position="103"/>
        <end position="123"/>
    </location>
</feature>
<evidence type="ECO:0000313" key="2">
    <source>
        <dbReference type="EMBL" id="KKL91849.1"/>
    </source>
</evidence>
<feature type="non-terminal residue" evidence="2">
    <location>
        <position position="123"/>
    </location>
</feature>
<proteinExistence type="predicted"/>
<feature type="compositionally biased region" description="Low complexity" evidence="1">
    <location>
        <begin position="69"/>
        <end position="86"/>
    </location>
</feature>
<feature type="compositionally biased region" description="Gly residues" evidence="1">
    <location>
        <begin position="87"/>
        <end position="96"/>
    </location>
</feature>
<comment type="caution">
    <text evidence="2">The sequence shown here is derived from an EMBL/GenBank/DDBJ whole genome shotgun (WGS) entry which is preliminary data.</text>
</comment>
<evidence type="ECO:0000256" key="1">
    <source>
        <dbReference type="SAM" id="MobiDB-lite"/>
    </source>
</evidence>
<organism evidence="2">
    <name type="scientific">marine sediment metagenome</name>
    <dbReference type="NCBI Taxonomy" id="412755"/>
    <lineage>
        <taxon>unclassified sequences</taxon>
        <taxon>metagenomes</taxon>
        <taxon>ecological metagenomes</taxon>
    </lineage>
</organism>
<sequence length="123" mass="11447">MADNEFIVGTGAGVYAHESGATVRTSLGLGTTDNVTFAQLDVKAIEAADSSLDINGLDVAQGGVVNITGGTSSTSNKSGGNTTMAGGTPGATGVGGSANLEGASGGSTSGAGGAANVVGGRGI</sequence>
<name>A0A0F9FZL0_9ZZZZ</name>
<protein>
    <submittedName>
        <fullName evidence="2">Uncharacterized protein</fullName>
    </submittedName>
</protein>
<reference evidence="2" key="1">
    <citation type="journal article" date="2015" name="Nature">
        <title>Complex archaea that bridge the gap between prokaryotes and eukaryotes.</title>
        <authorList>
            <person name="Spang A."/>
            <person name="Saw J.H."/>
            <person name="Jorgensen S.L."/>
            <person name="Zaremba-Niedzwiedzka K."/>
            <person name="Martijn J."/>
            <person name="Lind A.E."/>
            <person name="van Eijk R."/>
            <person name="Schleper C."/>
            <person name="Guy L."/>
            <person name="Ettema T.J."/>
        </authorList>
    </citation>
    <scope>NUCLEOTIDE SEQUENCE</scope>
</reference>
<dbReference type="AlphaFoldDB" id="A0A0F9FZL0"/>